<evidence type="ECO:0000259" key="3">
    <source>
        <dbReference type="Pfam" id="PF18912"/>
    </source>
</evidence>
<evidence type="ECO:0000313" key="4">
    <source>
        <dbReference type="EMBL" id="QEK38651.1"/>
    </source>
</evidence>
<dbReference type="Proteomes" id="UP000325004">
    <property type="component" value="Chromosome"/>
</dbReference>
<dbReference type="KEGG" id="cpri:FZC34_01875"/>
<proteinExistence type="inferred from homology"/>
<dbReference type="InterPro" id="IPR044005">
    <property type="entry name" value="DZR_2"/>
</dbReference>
<dbReference type="Pfam" id="PF00156">
    <property type="entry name" value="Pribosyltran"/>
    <property type="match status" value="1"/>
</dbReference>
<dbReference type="AlphaFoldDB" id="A0A5C0UG47"/>
<dbReference type="CDD" id="cd06223">
    <property type="entry name" value="PRTases_typeI"/>
    <property type="match status" value="1"/>
</dbReference>
<protein>
    <submittedName>
        <fullName evidence="4">ComF family protein</fullName>
    </submittedName>
</protein>
<evidence type="ECO:0000256" key="1">
    <source>
        <dbReference type="ARBA" id="ARBA00008007"/>
    </source>
</evidence>
<dbReference type="Gene3D" id="3.40.50.2020">
    <property type="match status" value="1"/>
</dbReference>
<keyword evidence="5" id="KW-1185">Reference proteome</keyword>
<dbReference type="Pfam" id="PF18912">
    <property type="entry name" value="DZR_2"/>
    <property type="match status" value="1"/>
</dbReference>
<dbReference type="RefSeq" id="WP_148971772.1">
    <property type="nucleotide sequence ID" value="NZ_CP043316.1"/>
</dbReference>
<feature type="domain" description="Phosphoribosyltransferase" evidence="2">
    <location>
        <begin position="185"/>
        <end position="230"/>
    </location>
</feature>
<dbReference type="EMBL" id="CP043316">
    <property type="protein sequence ID" value="QEK38651.1"/>
    <property type="molecule type" value="Genomic_DNA"/>
</dbReference>
<evidence type="ECO:0000313" key="5">
    <source>
        <dbReference type="Proteomes" id="UP000325004"/>
    </source>
</evidence>
<accession>A0A5C0UG47</accession>
<gene>
    <name evidence="4" type="ORF">FZC34_01875</name>
</gene>
<evidence type="ECO:0000259" key="2">
    <source>
        <dbReference type="Pfam" id="PF00156"/>
    </source>
</evidence>
<dbReference type="PANTHER" id="PTHR47505:SF1">
    <property type="entry name" value="DNA UTILIZATION PROTEIN YHGH"/>
    <property type="match status" value="1"/>
</dbReference>
<feature type="domain" description="Double zinc ribbon" evidence="3">
    <location>
        <begin position="5"/>
        <end position="60"/>
    </location>
</feature>
<comment type="similarity">
    <text evidence="1">Belongs to the ComF/GntX family.</text>
</comment>
<reference evidence="4 5" key="1">
    <citation type="submission" date="2019-08" db="EMBL/GenBank/DDBJ databases">
        <title>Highly reduced genomes of protist endosymbionts show evolutionary convergence.</title>
        <authorList>
            <person name="George E."/>
            <person name="Husnik F."/>
            <person name="Tashyreva D."/>
            <person name="Prokopchuk G."/>
            <person name="Horak A."/>
            <person name="Kwong W.K."/>
            <person name="Lukes J."/>
            <person name="Keeling P.J."/>
        </authorList>
    </citation>
    <scope>NUCLEOTIDE SEQUENCE [LARGE SCALE GENOMIC DNA]</scope>
    <source>
        <strain evidence="4">1604LC</strain>
    </source>
</reference>
<dbReference type="InterPro" id="IPR029057">
    <property type="entry name" value="PRTase-like"/>
</dbReference>
<organism evidence="4 5">
    <name type="scientific">Candidatus Cytomitobacter primus</name>
    <dbReference type="NCBI Taxonomy" id="2066024"/>
    <lineage>
        <taxon>Bacteria</taxon>
        <taxon>Pseudomonadati</taxon>
        <taxon>Pseudomonadota</taxon>
        <taxon>Alphaproteobacteria</taxon>
        <taxon>Holosporales</taxon>
        <taxon>Holosporaceae</taxon>
        <taxon>Candidatus Cytomitobacter</taxon>
    </lineage>
</organism>
<dbReference type="SUPFAM" id="SSF53271">
    <property type="entry name" value="PRTase-like"/>
    <property type="match status" value="1"/>
</dbReference>
<name>A0A5C0UG47_9PROT</name>
<dbReference type="OrthoDB" id="9779910at2"/>
<sequence>MKKLMSIFYPKICYLCDCTLQENGLCHQCWGKIVFIQDPACITCGNPFEYDLGKISCAKCIQDNHHIDYAKSIMKYDKNTRKLIMAYKNHGCFYLTSFFSNLLKNTIKEWISDIDYIVPIPLHSWRLFWRGYNQSSILAKNLSKAIKIPYLDNGLLRVRFTGTQSTFNKADRWKNVKGAFEFNYEYEFRFKGKNILLLDDVTTTGATINFAAESLKKAGVNKIYCVTLARSITLK</sequence>
<dbReference type="PANTHER" id="PTHR47505">
    <property type="entry name" value="DNA UTILIZATION PROTEIN YHGH"/>
    <property type="match status" value="1"/>
</dbReference>
<dbReference type="InterPro" id="IPR000836">
    <property type="entry name" value="PRTase_dom"/>
</dbReference>
<dbReference type="InterPro" id="IPR051910">
    <property type="entry name" value="ComF/GntX_DNA_util-trans"/>
</dbReference>